<accession>A0AAN8VIV6</accession>
<proteinExistence type="predicted"/>
<name>A0AAN8VIV6_9MAGN</name>
<reference evidence="1 2" key="1">
    <citation type="submission" date="2023-12" db="EMBL/GenBank/DDBJ databases">
        <title>A high-quality genome assembly for Dillenia turbinata (Dilleniales).</title>
        <authorList>
            <person name="Chanderbali A."/>
        </authorList>
    </citation>
    <scope>NUCLEOTIDE SEQUENCE [LARGE SCALE GENOMIC DNA]</scope>
    <source>
        <strain evidence="1">LSX21</strain>
        <tissue evidence="1">Leaf</tissue>
    </source>
</reference>
<gene>
    <name evidence="1" type="ORF">RJ641_004341</name>
</gene>
<dbReference type="Proteomes" id="UP001370490">
    <property type="component" value="Unassembled WGS sequence"/>
</dbReference>
<keyword evidence="2" id="KW-1185">Reference proteome</keyword>
<evidence type="ECO:0000313" key="2">
    <source>
        <dbReference type="Proteomes" id="UP001370490"/>
    </source>
</evidence>
<evidence type="ECO:0000313" key="1">
    <source>
        <dbReference type="EMBL" id="KAK6930247.1"/>
    </source>
</evidence>
<comment type="caution">
    <text evidence="1">The sequence shown here is derived from an EMBL/GenBank/DDBJ whole genome shotgun (WGS) entry which is preliminary data.</text>
</comment>
<dbReference type="EMBL" id="JBAMMX010000012">
    <property type="protein sequence ID" value="KAK6930247.1"/>
    <property type="molecule type" value="Genomic_DNA"/>
</dbReference>
<protein>
    <submittedName>
        <fullName evidence="1">Uncharacterized protein</fullName>
    </submittedName>
</protein>
<organism evidence="1 2">
    <name type="scientific">Dillenia turbinata</name>
    <dbReference type="NCBI Taxonomy" id="194707"/>
    <lineage>
        <taxon>Eukaryota</taxon>
        <taxon>Viridiplantae</taxon>
        <taxon>Streptophyta</taxon>
        <taxon>Embryophyta</taxon>
        <taxon>Tracheophyta</taxon>
        <taxon>Spermatophyta</taxon>
        <taxon>Magnoliopsida</taxon>
        <taxon>eudicotyledons</taxon>
        <taxon>Gunneridae</taxon>
        <taxon>Pentapetalae</taxon>
        <taxon>Dilleniales</taxon>
        <taxon>Dilleniaceae</taxon>
        <taxon>Dillenia</taxon>
    </lineage>
</organism>
<sequence length="14" mass="1753">MEIHYTKCHFPFSI</sequence>